<keyword evidence="7 9" id="KW-0505">Motor protein</keyword>
<evidence type="ECO:0000256" key="5">
    <source>
        <dbReference type="ARBA" id="ARBA00023121"/>
    </source>
</evidence>
<dbReference type="InterPro" id="IPR010926">
    <property type="entry name" value="Myosin_TH1"/>
</dbReference>
<dbReference type="Pfam" id="PF00063">
    <property type="entry name" value="Myosin_head"/>
    <property type="match status" value="1"/>
</dbReference>
<comment type="similarity">
    <text evidence="1 9">Belongs to the TRAFAC class myosin-kinesin ATPase superfamily. Myosin family.</text>
</comment>
<dbReference type="SUPFAM" id="SSF52540">
    <property type="entry name" value="P-loop containing nucleoside triphosphate hydrolases"/>
    <property type="match status" value="1"/>
</dbReference>
<dbReference type="InterPro" id="IPR001609">
    <property type="entry name" value="Myosin_head_motor_dom-like"/>
</dbReference>
<dbReference type="HOGENOM" id="CLU_000192_7_7_1"/>
<dbReference type="InterPro" id="IPR036072">
    <property type="entry name" value="MYSc_Myo1"/>
</dbReference>
<dbReference type="SMART" id="SM00242">
    <property type="entry name" value="MYSc"/>
    <property type="match status" value="1"/>
</dbReference>
<dbReference type="EMBL" id="JH431878">
    <property type="status" value="NOT_ANNOTATED_CDS"/>
    <property type="molecule type" value="Genomic_DNA"/>
</dbReference>
<dbReference type="AlphaFoldDB" id="T1J6G9"/>
<dbReference type="FunFam" id="1.20.58.530:FF:000004">
    <property type="entry name" value="Unconventional myosin ID"/>
    <property type="match status" value="1"/>
</dbReference>
<dbReference type="Pfam" id="PF00612">
    <property type="entry name" value="IQ"/>
    <property type="match status" value="1"/>
</dbReference>
<dbReference type="GO" id="GO:0006897">
    <property type="term" value="P:endocytosis"/>
    <property type="evidence" value="ECO:0007669"/>
    <property type="project" value="TreeGrafter"/>
</dbReference>
<dbReference type="GO" id="GO:0009888">
    <property type="term" value="P:tissue development"/>
    <property type="evidence" value="ECO:0007669"/>
    <property type="project" value="UniProtKB-ARBA"/>
</dbReference>
<organism evidence="12 13">
    <name type="scientific">Strigamia maritima</name>
    <name type="common">European centipede</name>
    <name type="synonym">Geophilus maritimus</name>
    <dbReference type="NCBI Taxonomy" id="126957"/>
    <lineage>
        <taxon>Eukaryota</taxon>
        <taxon>Metazoa</taxon>
        <taxon>Ecdysozoa</taxon>
        <taxon>Arthropoda</taxon>
        <taxon>Myriapoda</taxon>
        <taxon>Chilopoda</taxon>
        <taxon>Pleurostigmophora</taxon>
        <taxon>Geophilomorpha</taxon>
        <taxon>Linotaeniidae</taxon>
        <taxon>Strigamia</taxon>
    </lineage>
</organism>
<keyword evidence="13" id="KW-1185">Reference proteome</keyword>
<dbReference type="InterPro" id="IPR036961">
    <property type="entry name" value="Kinesin_motor_dom_sf"/>
</dbReference>
<evidence type="ECO:0000256" key="7">
    <source>
        <dbReference type="ARBA" id="ARBA00023175"/>
    </source>
</evidence>
<reference evidence="12" key="2">
    <citation type="submission" date="2015-02" db="UniProtKB">
        <authorList>
            <consortium name="EnsemblMetazoa"/>
        </authorList>
    </citation>
    <scope>IDENTIFICATION</scope>
</reference>
<dbReference type="OMA" id="AKKNSVM"/>
<dbReference type="PROSITE" id="PS50096">
    <property type="entry name" value="IQ"/>
    <property type="match status" value="1"/>
</dbReference>
<evidence type="ECO:0000259" key="10">
    <source>
        <dbReference type="PROSITE" id="PS51456"/>
    </source>
</evidence>
<protein>
    <recommendedName>
        <fullName evidence="14">Myosin motor domain-containing protein</fullName>
    </recommendedName>
</protein>
<dbReference type="GO" id="GO:0005524">
    <property type="term" value="F:ATP binding"/>
    <property type="evidence" value="ECO:0007669"/>
    <property type="project" value="UniProtKB-UniRule"/>
</dbReference>
<keyword evidence="3 9" id="KW-0547">Nucleotide-binding</keyword>
<evidence type="ECO:0000256" key="4">
    <source>
        <dbReference type="ARBA" id="ARBA00022840"/>
    </source>
</evidence>
<evidence type="ECO:0000313" key="13">
    <source>
        <dbReference type="Proteomes" id="UP000014500"/>
    </source>
</evidence>
<dbReference type="STRING" id="126957.T1J6G9"/>
<keyword evidence="4 9" id="KW-0067">ATP-binding</keyword>
<evidence type="ECO:0008006" key="14">
    <source>
        <dbReference type="Google" id="ProtNLM"/>
    </source>
</evidence>
<dbReference type="GO" id="GO:0016459">
    <property type="term" value="C:myosin complex"/>
    <property type="evidence" value="ECO:0007669"/>
    <property type="project" value="UniProtKB-KW"/>
</dbReference>
<dbReference type="CDD" id="cd01378">
    <property type="entry name" value="MYSc_Myo1"/>
    <property type="match status" value="1"/>
</dbReference>
<dbReference type="Pfam" id="PF06017">
    <property type="entry name" value="Myosin_TH1"/>
    <property type="match status" value="1"/>
</dbReference>
<evidence type="ECO:0000256" key="6">
    <source>
        <dbReference type="ARBA" id="ARBA00023123"/>
    </source>
</evidence>
<name>T1J6G9_STRMM</name>
<dbReference type="eggNOG" id="KOG0164">
    <property type="taxonomic scope" value="Eukaryota"/>
</dbReference>
<dbReference type="Gene3D" id="1.20.5.190">
    <property type="match status" value="1"/>
</dbReference>
<dbReference type="InterPro" id="IPR027417">
    <property type="entry name" value="P-loop_NTPase"/>
</dbReference>
<proteinExistence type="inferred from homology"/>
<dbReference type="GO" id="GO:0000146">
    <property type="term" value="F:microfilament motor activity"/>
    <property type="evidence" value="ECO:0007669"/>
    <property type="project" value="TreeGrafter"/>
</dbReference>
<dbReference type="Gene3D" id="1.20.120.720">
    <property type="entry name" value="Myosin VI head, motor domain, U50 subdomain"/>
    <property type="match status" value="1"/>
</dbReference>
<dbReference type="GO" id="GO:0005737">
    <property type="term" value="C:cytoplasm"/>
    <property type="evidence" value="ECO:0007669"/>
    <property type="project" value="UniProtKB-ARBA"/>
</dbReference>
<evidence type="ECO:0000256" key="1">
    <source>
        <dbReference type="ARBA" id="ARBA00008314"/>
    </source>
</evidence>
<evidence type="ECO:0000256" key="3">
    <source>
        <dbReference type="ARBA" id="ARBA00022741"/>
    </source>
</evidence>
<evidence type="ECO:0000256" key="2">
    <source>
        <dbReference type="ARBA" id="ARBA00022737"/>
    </source>
</evidence>
<dbReference type="PROSITE" id="PS51757">
    <property type="entry name" value="TH1"/>
    <property type="match status" value="1"/>
</dbReference>
<dbReference type="GO" id="GO:0030048">
    <property type="term" value="P:actin filament-based movement"/>
    <property type="evidence" value="ECO:0007669"/>
    <property type="project" value="TreeGrafter"/>
</dbReference>
<dbReference type="Gene3D" id="6.20.240.20">
    <property type="match status" value="1"/>
</dbReference>
<dbReference type="SMART" id="SM00015">
    <property type="entry name" value="IQ"/>
    <property type="match status" value="2"/>
</dbReference>
<keyword evidence="5" id="KW-0446">Lipid-binding</keyword>
<dbReference type="Gene3D" id="3.40.850.10">
    <property type="entry name" value="Kinesin motor domain"/>
    <property type="match status" value="1"/>
</dbReference>
<dbReference type="GO" id="GO:0007015">
    <property type="term" value="P:actin filament organization"/>
    <property type="evidence" value="ECO:0007669"/>
    <property type="project" value="TreeGrafter"/>
</dbReference>
<reference evidence="13" key="1">
    <citation type="submission" date="2011-05" db="EMBL/GenBank/DDBJ databases">
        <authorList>
            <person name="Richards S.R."/>
            <person name="Qu J."/>
            <person name="Jiang H."/>
            <person name="Jhangiani S.N."/>
            <person name="Agravi P."/>
            <person name="Goodspeed R."/>
            <person name="Gross S."/>
            <person name="Mandapat C."/>
            <person name="Jackson L."/>
            <person name="Mathew T."/>
            <person name="Pu L."/>
            <person name="Thornton R."/>
            <person name="Saada N."/>
            <person name="Wilczek-Boney K.B."/>
            <person name="Lee S."/>
            <person name="Kovar C."/>
            <person name="Wu Y."/>
            <person name="Scherer S.E."/>
            <person name="Worley K.C."/>
            <person name="Muzny D.M."/>
            <person name="Gibbs R."/>
        </authorList>
    </citation>
    <scope>NUCLEOTIDE SEQUENCE</scope>
    <source>
        <strain evidence="13">Brora</strain>
    </source>
</reference>
<dbReference type="PANTHER" id="PTHR13140:SF679">
    <property type="entry name" value="UNCONVENTIONAL MYOSIN IC"/>
    <property type="match status" value="1"/>
</dbReference>
<accession>T1J6G9</accession>
<dbReference type="CDD" id="cd23767">
    <property type="entry name" value="IQCD"/>
    <property type="match status" value="1"/>
</dbReference>
<feature type="domain" description="Myosin motor" evidence="10">
    <location>
        <begin position="12"/>
        <end position="690"/>
    </location>
</feature>
<dbReference type="GO" id="GO:0007368">
    <property type="term" value="P:determination of left/right symmetry"/>
    <property type="evidence" value="ECO:0007669"/>
    <property type="project" value="UniProtKB-ARBA"/>
</dbReference>
<feature type="region of interest" description="Actin-binding" evidence="9">
    <location>
        <begin position="567"/>
        <end position="589"/>
    </location>
</feature>
<dbReference type="GO" id="GO:0005546">
    <property type="term" value="F:phosphatidylinositol-4,5-bisphosphate binding"/>
    <property type="evidence" value="ECO:0007669"/>
    <property type="project" value="UniProtKB-ARBA"/>
</dbReference>
<evidence type="ECO:0000256" key="9">
    <source>
        <dbReference type="PROSITE-ProRule" id="PRU00782"/>
    </source>
</evidence>
<dbReference type="PROSITE" id="PS51456">
    <property type="entry name" value="MYOSIN_MOTOR"/>
    <property type="match status" value="1"/>
</dbReference>
<keyword evidence="2" id="KW-0677">Repeat</keyword>
<dbReference type="EnsemblMetazoa" id="SMAR009239-RA">
    <property type="protein sequence ID" value="SMAR009239-PA"/>
    <property type="gene ID" value="SMAR009239"/>
</dbReference>
<dbReference type="Proteomes" id="UP000014500">
    <property type="component" value="Unassembled WGS sequence"/>
</dbReference>
<dbReference type="PANTHER" id="PTHR13140">
    <property type="entry name" value="MYOSIN"/>
    <property type="match status" value="1"/>
</dbReference>
<sequence>MENALHGRDRAGIQDFVLLEDYQSENAFIENLKKRFKENLIYTYIGPVLISVNPYKNLDVYSKQYVTQYQNVNLFELPPHIFAITDSAFRSMRDEFCDHCILISGESGSGKTEASKKILQYLAAASHNLPNVELVKDKLLQSNPVLEAFGNAKTNRNDNSSRFGKYMDIEFNFLGAPVGGHILNYLLEKSRVVYQADKERNFHIFYQLLAGAEDSLLEKLYLRRDPNYYYYLNQGESSEVTSVDDVTNFQAVRQALSVIEFNEKETQNLFAIIASVLHLGNTGFMEDNGKATVAQTKPAQAICKLLGCPENVLLEGLINRTIEARGDIVQTPLSRDQAIYARDALAKAIYERLFSWLVGKLNKALAYKEKTKKTLMGILDIYGFEIFQNNSFEQFCINYCNEKLQQLFIELTLKSEQEEYSKEGIEWEPVEYFNNKIICDLVEEKHKGIIAVLDEECLRPGDATDTTFLEKLERTVGGHEHFMTHKLLDNKMRKTLQRNEFRLLHYAGDVTYQVDGFLDKNNDLLYRDLKTAMAQTTNDILLNIFPLKEIQNKRRPDTIATQFKSSLLQLMDILMSKEPSYVRCIKPNDFKRSGNFDDKIVGHQVKYLGLMENVRVRRAGFAYRRRYEVFLKRYKSLCPATWPNFRGTAKQGVAALVSYLNYERDEFRMGRTKIFIRFPRTLFQTEDAFQRRKHDLATIIQALWRGYIQKKRFLIIREAVTAISKHWKGYTARNLLVRRRWAAFVVRSFIKGFITRNGPLTEYNQQFVQCVKAEYLRRLSRELPINVLDKSWPKPPKICEEASELLRDIYTIDMARRYCRNISSDRKNQMEEKVIAESLFKTKKQSYLASVPKLFRTNRLNSEEKLIFDGAFEKGVKPLDEKTLYSCPVTKYDRHGYKPRERILVLTNTALYILEAKDCKLKHRLTYNNISGLSVTQLNDGLLIIRIPNDLKRDKDENTKDLKGDMGDLILSCDSLIEVVVKILMIGIKEKMLFKIEDSECIPHYLSSGKTGYIEVSSGSLPSITKGKNGNLVVVAASQ</sequence>
<dbReference type="PRINTS" id="PR00193">
    <property type="entry name" value="MYOSINHEAVY"/>
</dbReference>
<feature type="binding site" evidence="9">
    <location>
        <begin position="105"/>
        <end position="112"/>
    </location>
    <ligand>
        <name>ATP</name>
        <dbReference type="ChEBI" id="CHEBI:30616"/>
    </ligand>
</feature>
<dbReference type="FunFam" id="1.10.10.820:FF:000001">
    <property type="entry name" value="Myosin heavy chain"/>
    <property type="match status" value="1"/>
</dbReference>
<dbReference type="InterPro" id="IPR000048">
    <property type="entry name" value="IQ_motif_EF-hand-BS"/>
</dbReference>
<dbReference type="FunFam" id="3.40.850.10:FF:000101">
    <property type="entry name" value="Slow myosin heavy chain 2"/>
    <property type="match status" value="1"/>
</dbReference>
<evidence type="ECO:0000259" key="11">
    <source>
        <dbReference type="PROSITE" id="PS51757"/>
    </source>
</evidence>
<keyword evidence="6 9" id="KW-0518">Myosin</keyword>
<dbReference type="PhylomeDB" id="T1J6G9"/>
<dbReference type="GO" id="GO:0005886">
    <property type="term" value="C:plasma membrane"/>
    <property type="evidence" value="ECO:0007669"/>
    <property type="project" value="TreeGrafter"/>
</dbReference>
<keyword evidence="8 9" id="KW-0009">Actin-binding</keyword>
<feature type="domain" description="TH1" evidence="11">
    <location>
        <begin position="844"/>
        <end position="1038"/>
    </location>
</feature>
<dbReference type="GO" id="GO:0005902">
    <property type="term" value="C:microvillus"/>
    <property type="evidence" value="ECO:0007669"/>
    <property type="project" value="TreeGrafter"/>
</dbReference>
<dbReference type="GO" id="GO:0051015">
    <property type="term" value="F:actin filament binding"/>
    <property type="evidence" value="ECO:0007669"/>
    <property type="project" value="TreeGrafter"/>
</dbReference>
<evidence type="ECO:0000313" key="12">
    <source>
        <dbReference type="EnsemblMetazoa" id="SMAR009239-PA"/>
    </source>
</evidence>
<dbReference type="Gene3D" id="1.20.58.530">
    <property type="match status" value="1"/>
</dbReference>
<dbReference type="Gene3D" id="1.10.10.820">
    <property type="match status" value="1"/>
</dbReference>
<evidence type="ECO:0000256" key="8">
    <source>
        <dbReference type="ARBA" id="ARBA00023203"/>
    </source>
</evidence>